<sequence>MLACSLAHAQTPAGASKLLDAPALAGTSQAGVNRMKGIIDGVSKGNVGGLSEETRAAISTGQQSAKVSSDVNNMDAKTVDFAVDQSKKWEQMAREAYVAALPPRDRALGASVLLGDSTAGGPGRIYVFVSRSMPQSLLRAYAVDAFYMGAELVVKGVRKGDTLKEFLADAIENFNSVDGMTMAGLNINPNLFDMFDVKVVPAVVWTNRVGLDDVGSGCQNVPDGTPLEQLNLEGPNDTTLTVEKPTCAKLPETSYYKLSGALAMPYVLDRFQEAGLAKDVVDDYRAKLAERTGNVHDGSVTQTTGHAMAPVSADAKLDRLPKAALLTIKEQLAESNVQRGPFGPTFSPDDDDDPVYRQELTEKIRHGLGL</sequence>
<gene>
    <name evidence="1" type="ORF">WL29_21870</name>
</gene>
<comment type="caution">
    <text evidence="1">The sequence shown here is derived from an EMBL/GenBank/DDBJ whole genome shotgun (WGS) entry which is preliminary data.</text>
</comment>
<reference evidence="1 2" key="1">
    <citation type="submission" date="2015-11" db="EMBL/GenBank/DDBJ databases">
        <title>Expanding the genomic diversity of Burkholderia species for the development of highly accurate diagnostics.</title>
        <authorList>
            <person name="Sahl J."/>
            <person name="Keim P."/>
            <person name="Wagner D."/>
        </authorList>
    </citation>
    <scope>NUCLEOTIDE SEQUENCE [LARGE SCALE GENOMIC DNA]</scope>
    <source>
        <strain evidence="1 2">MSMB2087WGS</strain>
    </source>
</reference>
<proteinExistence type="predicted"/>
<dbReference type="AlphaFoldDB" id="A0A119HFJ0"/>
<accession>A0A119HFJ0</accession>
<dbReference type="EMBL" id="LPHD01000049">
    <property type="protein sequence ID" value="KWA84016.1"/>
    <property type="molecule type" value="Genomic_DNA"/>
</dbReference>
<protein>
    <submittedName>
        <fullName evidence="1">Uncharacterized protein</fullName>
    </submittedName>
</protein>
<name>A0A119HFJ0_9BURK</name>
<evidence type="ECO:0000313" key="2">
    <source>
        <dbReference type="Proteomes" id="UP000060630"/>
    </source>
</evidence>
<dbReference type="Pfam" id="PF09673">
    <property type="entry name" value="TrbC_Ftype"/>
    <property type="match status" value="1"/>
</dbReference>
<organism evidence="1 2">
    <name type="scientific">Burkholderia ubonensis</name>
    <dbReference type="NCBI Taxonomy" id="101571"/>
    <lineage>
        <taxon>Bacteria</taxon>
        <taxon>Pseudomonadati</taxon>
        <taxon>Pseudomonadota</taxon>
        <taxon>Betaproteobacteria</taxon>
        <taxon>Burkholderiales</taxon>
        <taxon>Burkholderiaceae</taxon>
        <taxon>Burkholderia</taxon>
        <taxon>Burkholderia cepacia complex</taxon>
    </lineage>
</organism>
<evidence type="ECO:0000313" key="1">
    <source>
        <dbReference type="EMBL" id="KWA84016.1"/>
    </source>
</evidence>
<dbReference type="Proteomes" id="UP000060630">
    <property type="component" value="Unassembled WGS sequence"/>
</dbReference>
<dbReference type="InterPro" id="IPR019106">
    <property type="entry name" value="T4SS_TrbC"/>
</dbReference>